<proteinExistence type="predicted"/>
<protein>
    <submittedName>
        <fullName evidence="2">Uncharacterized protein</fullName>
    </submittedName>
</protein>
<dbReference type="EMBL" id="JAUKUA010000006">
    <property type="protein sequence ID" value="KAK0708432.1"/>
    <property type="molecule type" value="Genomic_DNA"/>
</dbReference>
<sequence>MDGSDVHHSSAVGSNPESVGIKKSNNAAGSSPKGLATDGDVEYPSMDYPNEEYSNIDYDGIIRRWKGLGDSPEDGDMNSSSEVGSSNREHKMPRWKPGEDELLMHNCFAEKMPGWSDKNWTSGLRSGGYPSFELEEKGSLLTLTYLDRDEAKIRILRELFFGRAGPRQ</sequence>
<evidence type="ECO:0000256" key="1">
    <source>
        <dbReference type="SAM" id="MobiDB-lite"/>
    </source>
</evidence>
<evidence type="ECO:0000313" key="3">
    <source>
        <dbReference type="Proteomes" id="UP001172102"/>
    </source>
</evidence>
<feature type="region of interest" description="Disordered" evidence="1">
    <location>
        <begin position="67"/>
        <end position="96"/>
    </location>
</feature>
<name>A0AA40A399_9PEZI</name>
<feature type="compositionally biased region" description="Basic and acidic residues" evidence="1">
    <location>
        <begin position="87"/>
        <end position="96"/>
    </location>
</feature>
<evidence type="ECO:0000313" key="2">
    <source>
        <dbReference type="EMBL" id="KAK0708432.1"/>
    </source>
</evidence>
<dbReference type="AlphaFoldDB" id="A0AA40A399"/>
<feature type="compositionally biased region" description="Polar residues" evidence="1">
    <location>
        <begin position="11"/>
        <end position="29"/>
    </location>
</feature>
<gene>
    <name evidence="2" type="ORF">B0H67DRAFT_648494</name>
</gene>
<reference evidence="2" key="1">
    <citation type="submission" date="2023-06" db="EMBL/GenBank/DDBJ databases">
        <title>Genome-scale phylogeny and comparative genomics of the fungal order Sordariales.</title>
        <authorList>
            <consortium name="Lawrence Berkeley National Laboratory"/>
            <person name="Hensen N."/>
            <person name="Bonometti L."/>
            <person name="Westerberg I."/>
            <person name="Brannstrom I.O."/>
            <person name="Guillou S."/>
            <person name="Cros-Aarteil S."/>
            <person name="Calhoun S."/>
            <person name="Haridas S."/>
            <person name="Kuo A."/>
            <person name="Mondo S."/>
            <person name="Pangilinan J."/>
            <person name="Riley R."/>
            <person name="Labutti K."/>
            <person name="Andreopoulos B."/>
            <person name="Lipzen A."/>
            <person name="Chen C."/>
            <person name="Yanf M."/>
            <person name="Daum C."/>
            <person name="Ng V."/>
            <person name="Clum A."/>
            <person name="Steindorff A."/>
            <person name="Ohm R."/>
            <person name="Martin F."/>
            <person name="Silar P."/>
            <person name="Natvig D."/>
            <person name="Lalanne C."/>
            <person name="Gautier V."/>
            <person name="Ament-Velasquez S.L."/>
            <person name="Kruys A."/>
            <person name="Hutchinson M.I."/>
            <person name="Powell A.J."/>
            <person name="Barry K."/>
            <person name="Miller A.N."/>
            <person name="Grigoriev I.V."/>
            <person name="Debuchy R."/>
            <person name="Gladieux P."/>
            <person name="Thoren M.H."/>
            <person name="Johannesson H."/>
        </authorList>
    </citation>
    <scope>NUCLEOTIDE SEQUENCE</scope>
    <source>
        <strain evidence="2">SMH4607-1</strain>
    </source>
</reference>
<feature type="compositionally biased region" description="Polar residues" evidence="1">
    <location>
        <begin position="77"/>
        <end position="86"/>
    </location>
</feature>
<comment type="caution">
    <text evidence="2">The sequence shown here is derived from an EMBL/GenBank/DDBJ whole genome shotgun (WGS) entry which is preliminary data.</text>
</comment>
<keyword evidence="3" id="KW-1185">Reference proteome</keyword>
<dbReference type="Proteomes" id="UP001172102">
    <property type="component" value="Unassembled WGS sequence"/>
</dbReference>
<accession>A0AA40A399</accession>
<feature type="region of interest" description="Disordered" evidence="1">
    <location>
        <begin position="1"/>
        <end position="52"/>
    </location>
</feature>
<organism evidence="2 3">
    <name type="scientific">Lasiosphaeris hirsuta</name>
    <dbReference type="NCBI Taxonomy" id="260670"/>
    <lineage>
        <taxon>Eukaryota</taxon>
        <taxon>Fungi</taxon>
        <taxon>Dikarya</taxon>
        <taxon>Ascomycota</taxon>
        <taxon>Pezizomycotina</taxon>
        <taxon>Sordariomycetes</taxon>
        <taxon>Sordariomycetidae</taxon>
        <taxon>Sordariales</taxon>
        <taxon>Lasiosphaeriaceae</taxon>
        <taxon>Lasiosphaeris</taxon>
    </lineage>
</organism>